<feature type="region of interest" description="Disordered" evidence="1">
    <location>
        <begin position="124"/>
        <end position="298"/>
    </location>
</feature>
<keyword evidence="3" id="KW-1185">Reference proteome</keyword>
<evidence type="ECO:0000313" key="3">
    <source>
        <dbReference type="Proteomes" id="UP000645828"/>
    </source>
</evidence>
<accession>A0A811YA70</accession>
<sequence>MSWYELVSGARATPDAAYSQKVRGSPGNEGLGAAACLPPSPQAPCLSSPSTAPAPLLGPSPGHPGGRPRPFPSSGVAGLSAAPGSSGRPDGGARHLPIFTQPVKARISTLSTPMCAAVGQAPLPAAHSCHPRSQDGAREPPSSAPGWGPGLGQASRSSDPTGGSRPEAVEGVEGVAADRAPGRCAREQPGRARPGSGTGCPPRKPRPILQTKQGPVGLPRQGVPSPYRRPPVSLPVPPDGFQGSVVRLSSLGEPRFLQDGATSASGARGCEATSARARVPNPAPPRRSEGNRGTEGVESGCLRPCWLVPVPGPPARDFLS</sequence>
<organism evidence="2 3">
    <name type="scientific">Nyctereutes procyonoides</name>
    <name type="common">Raccoon dog</name>
    <name type="synonym">Canis procyonoides</name>
    <dbReference type="NCBI Taxonomy" id="34880"/>
    <lineage>
        <taxon>Eukaryota</taxon>
        <taxon>Metazoa</taxon>
        <taxon>Chordata</taxon>
        <taxon>Craniata</taxon>
        <taxon>Vertebrata</taxon>
        <taxon>Euteleostomi</taxon>
        <taxon>Mammalia</taxon>
        <taxon>Eutheria</taxon>
        <taxon>Laurasiatheria</taxon>
        <taxon>Carnivora</taxon>
        <taxon>Caniformia</taxon>
        <taxon>Canidae</taxon>
        <taxon>Nyctereutes</taxon>
    </lineage>
</organism>
<feature type="compositionally biased region" description="Basic and acidic residues" evidence="1">
    <location>
        <begin position="180"/>
        <end position="190"/>
    </location>
</feature>
<feature type="compositionally biased region" description="Pro residues" evidence="1">
    <location>
        <begin position="56"/>
        <end position="71"/>
    </location>
</feature>
<dbReference type="AlphaFoldDB" id="A0A811YA70"/>
<comment type="caution">
    <text evidence="2">The sequence shown here is derived from an EMBL/GenBank/DDBJ whole genome shotgun (WGS) entry which is preliminary data.</text>
</comment>
<reference evidence="2" key="1">
    <citation type="submission" date="2020-12" db="EMBL/GenBank/DDBJ databases">
        <authorList>
            <consortium name="Molecular Ecology Group"/>
        </authorList>
    </citation>
    <scope>NUCLEOTIDE SEQUENCE</scope>
    <source>
        <strain evidence="2">TBG_1078</strain>
    </source>
</reference>
<evidence type="ECO:0000256" key="1">
    <source>
        <dbReference type="SAM" id="MobiDB-lite"/>
    </source>
</evidence>
<feature type="region of interest" description="Disordered" evidence="1">
    <location>
        <begin position="1"/>
        <end position="96"/>
    </location>
</feature>
<dbReference type="EMBL" id="CAJHUB010000669">
    <property type="protein sequence ID" value="CAD7672624.1"/>
    <property type="molecule type" value="Genomic_DNA"/>
</dbReference>
<gene>
    <name evidence="2" type="ORF">NYPRO_LOCUS5419</name>
</gene>
<proteinExistence type="predicted"/>
<feature type="compositionally biased region" description="Pro residues" evidence="1">
    <location>
        <begin position="227"/>
        <end position="238"/>
    </location>
</feature>
<dbReference type="Proteomes" id="UP000645828">
    <property type="component" value="Unassembled WGS sequence"/>
</dbReference>
<evidence type="ECO:0000313" key="2">
    <source>
        <dbReference type="EMBL" id="CAD7672624.1"/>
    </source>
</evidence>
<protein>
    <submittedName>
        <fullName evidence="2">(raccoon dog) hypothetical protein</fullName>
    </submittedName>
</protein>
<feature type="compositionally biased region" description="Low complexity" evidence="1">
    <location>
        <begin position="43"/>
        <end position="55"/>
    </location>
</feature>
<name>A0A811YA70_NYCPR</name>